<reference evidence="3" key="1">
    <citation type="submission" date="2016-10" db="EMBL/GenBank/DDBJ databases">
        <authorList>
            <person name="Varghese N."/>
            <person name="Submissions S."/>
        </authorList>
    </citation>
    <scope>NUCLEOTIDE SEQUENCE [LARGE SCALE GENOMIC DNA]</scope>
    <source>
        <strain evidence="3">DSM 45413</strain>
    </source>
</reference>
<dbReference type="Proteomes" id="UP000198960">
    <property type="component" value="Unassembled WGS sequence"/>
</dbReference>
<feature type="domain" description="EthD" evidence="1">
    <location>
        <begin position="11"/>
        <end position="107"/>
    </location>
</feature>
<dbReference type="STRING" id="673521.SAMN05660991_03283"/>
<gene>
    <name evidence="2" type="ORF">SAMN05660991_03283</name>
</gene>
<dbReference type="Gene3D" id="3.30.70.100">
    <property type="match status" value="1"/>
</dbReference>
<organism evidence="2 3">
    <name type="scientific">Trujillonella endophytica</name>
    <dbReference type="NCBI Taxonomy" id="673521"/>
    <lineage>
        <taxon>Bacteria</taxon>
        <taxon>Bacillati</taxon>
        <taxon>Actinomycetota</taxon>
        <taxon>Actinomycetes</taxon>
        <taxon>Geodermatophilales</taxon>
        <taxon>Geodermatophilaceae</taxon>
        <taxon>Trujillonella</taxon>
    </lineage>
</organism>
<protein>
    <submittedName>
        <fullName evidence="2">EthD domain-containing protein</fullName>
    </submittedName>
</protein>
<name>A0A1H8V4B6_9ACTN</name>
<keyword evidence="3" id="KW-1185">Reference proteome</keyword>
<evidence type="ECO:0000313" key="3">
    <source>
        <dbReference type="Proteomes" id="UP000198960"/>
    </source>
</evidence>
<proteinExistence type="predicted"/>
<dbReference type="Pfam" id="PF07110">
    <property type="entry name" value="EthD"/>
    <property type="match status" value="1"/>
</dbReference>
<dbReference type="SUPFAM" id="SSF54909">
    <property type="entry name" value="Dimeric alpha+beta barrel"/>
    <property type="match status" value="1"/>
</dbReference>
<evidence type="ECO:0000313" key="2">
    <source>
        <dbReference type="EMBL" id="SEP10265.1"/>
    </source>
</evidence>
<dbReference type="InterPro" id="IPR011008">
    <property type="entry name" value="Dimeric_a/b-barrel"/>
</dbReference>
<dbReference type="InterPro" id="IPR009799">
    <property type="entry name" value="EthD_dom"/>
</dbReference>
<accession>A0A1H8V4B6</accession>
<dbReference type="AlphaFoldDB" id="A0A1H8V4B6"/>
<sequence length="121" mass="14018">MLKLVSLMSRKPGMSMPDFRRYYEERHVPLVARLLPPAQDYRRNYVAEGSSHRTGHMAEGRPTDRAFDVLTELTYESREAYERVVAALSDPEVGRLVAEDEERFLDRASVRSYVVEEVRSP</sequence>
<dbReference type="EMBL" id="FOEE01000010">
    <property type="protein sequence ID" value="SEP10265.1"/>
    <property type="molecule type" value="Genomic_DNA"/>
</dbReference>
<dbReference type="GO" id="GO:0016491">
    <property type="term" value="F:oxidoreductase activity"/>
    <property type="evidence" value="ECO:0007669"/>
    <property type="project" value="InterPro"/>
</dbReference>
<evidence type="ECO:0000259" key="1">
    <source>
        <dbReference type="Pfam" id="PF07110"/>
    </source>
</evidence>